<dbReference type="EMBL" id="JALLPB020000086">
    <property type="protein sequence ID" value="KAL3821726.1"/>
    <property type="molecule type" value="Genomic_DNA"/>
</dbReference>
<feature type="non-terminal residue" evidence="1">
    <location>
        <position position="1"/>
    </location>
</feature>
<dbReference type="AlphaFoldDB" id="A0ABD3SBC5"/>
<keyword evidence="2" id="KW-1185">Reference proteome</keyword>
<name>A0ABD3SBC5_9STRA</name>
<protein>
    <submittedName>
        <fullName evidence="1">Uncharacterized protein</fullName>
    </submittedName>
</protein>
<sequence length="178" mass="18620">AAGLASSAREASALSVLVHGVRDPVDPWIVANLHVGRVDEDDLVILHGRVLVDPVRVKDAEVGELPSDLLLGDGLEVPLEFEVVDTLVLRLTEDHAAVVRALPPPTAHAAPHDDVSLLGLVAETVSLVGTGRTINAGDLGTLTVFPGANSEEEAEGVALLVTPQLLHVTHLARFFALA</sequence>
<dbReference type="Proteomes" id="UP001530377">
    <property type="component" value="Unassembled WGS sequence"/>
</dbReference>
<organism evidence="1 2">
    <name type="scientific">Cyclostephanos tholiformis</name>
    <dbReference type="NCBI Taxonomy" id="382380"/>
    <lineage>
        <taxon>Eukaryota</taxon>
        <taxon>Sar</taxon>
        <taxon>Stramenopiles</taxon>
        <taxon>Ochrophyta</taxon>
        <taxon>Bacillariophyta</taxon>
        <taxon>Coscinodiscophyceae</taxon>
        <taxon>Thalassiosirophycidae</taxon>
        <taxon>Stephanodiscales</taxon>
        <taxon>Stephanodiscaceae</taxon>
        <taxon>Cyclostephanos</taxon>
    </lineage>
</organism>
<accession>A0ABD3SBC5</accession>
<proteinExistence type="predicted"/>
<comment type="caution">
    <text evidence="1">The sequence shown here is derived from an EMBL/GenBank/DDBJ whole genome shotgun (WGS) entry which is preliminary data.</text>
</comment>
<evidence type="ECO:0000313" key="1">
    <source>
        <dbReference type="EMBL" id="KAL3821726.1"/>
    </source>
</evidence>
<evidence type="ECO:0000313" key="2">
    <source>
        <dbReference type="Proteomes" id="UP001530377"/>
    </source>
</evidence>
<reference evidence="1 2" key="1">
    <citation type="submission" date="2024-10" db="EMBL/GenBank/DDBJ databases">
        <title>Updated reference genomes for cyclostephanoid diatoms.</title>
        <authorList>
            <person name="Roberts W.R."/>
            <person name="Alverson A.J."/>
        </authorList>
    </citation>
    <scope>NUCLEOTIDE SEQUENCE [LARGE SCALE GENOMIC DNA]</scope>
    <source>
        <strain evidence="1 2">AJA228-03</strain>
    </source>
</reference>
<gene>
    <name evidence="1" type="ORF">ACHAXA_008462</name>
</gene>